<dbReference type="InterPro" id="IPR009045">
    <property type="entry name" value="Zn_M74/Hedgehog-like"/>
</dbReference>
<dbReference type="KEGG" id="vcop:MM50RIKEN_12050"/>
<dbReference type="Gene3D" id="3.30.1380.10">
    <property type="match status" value="1"/>
</dbReference>
<dbReference type="Pfam" id="PF02557">
    <property type="entry name" value="VanY"/>
    <property type="match status" value="1"/>
</dbReference>
<feature type="transmembrane region" description="Helical" evidence="2">
    <location>
        <begin position="32"/>
        <end position="50"/>
    </location>
</feature>
<evidence type="ECO:0000256" key="2">
    <source>
        <dbReference type="SAM" id="Phobius"/>
    </source>
</evidence>
<dbReference type="RefSeq" id="WP_213542169.1">
    <property type="nucleotide sequence ID" value="NZ_AP023418.1"/>
</dbReference>
<sequence length="288" mass="32809">MSDYYDQTPEQRRQLRAQRNRRRQAQVRRRKLLLGLLVLAVLAVVLILVLRGCGKDKEPAQPTPSENVDKPDTPNTPAEPSDREQNQKPDDQQSNGEQEIPWNLTLVNRWNPLPEGWTVDEVELSNGWAVDSRCYDALQQMMDACRAEGLHPVVCSAYRTQAVQQNIFDQMKQSLLDQGYSDADAETEAGRQVAVPGTSEHQLGLAVDIVDLDHQLLDESQEQTAVQQWLMTNSWRYGFILRYPTAKTETTGIIYEPWHYRYVGQEAAAEIYQQGVCLEEYIAAKYGA</sequence>
<dbReference type="GO" id="GO:0006508">
    <property type="term" value="P:proteolysis"/>
    <property type="evidence" value="ECO:0007669"/>
    <property type="project" value="InterPro"/>
</dbReference>
<keyword evidence="2" id="KW-0472">Membrane</keyword>
<dbReference type="InterPro" id="IPR052179">
    <property type="entry name" value="DD-CPase-like"/>
</dbReference>
<dbReference type="PANTHER" id="PTHR34385">
    <property type="entry name" value="D-ALANYL-D-ALANINE CARBOXYPEPTIDASE"/>
    <property type="match status" value="1"/>
</dbReference>
<feature type="region of interest" description="Disordered" evidence="1">
    <location>
        <begin position="1"/>
        <end position="22"/>
    </location>
</feature>
<feature type="domain" description="D-alanyl-D-alanine carboxypeptidase-like core" evidence="3">
    <location>
        <begin position="130"/>
        <end position="264"/>
    </location>
</feature>
<dbReference type="InterPro" id="IPR058193">
    <property type="entry name" value="VanY/YodJ_core_dom"/>
</dbReference>
<dbReference type="EMBL" id="AP023418">
    <property type="protein sequence ID" value="BCK81442.1"/>
    <property type="molecule type" value="Genomic_DNA"/>
</dbReference>
<dbReference type="AlphaFoldDB" id="A0A810Q5A8"/>
<gene>
    <name evidence="4" type="ORF">MM50RIKEN_12050</name>
</gene>
<evidence type="ECO:0000313" key="5">
    <source>
        <dbReference type="Proteomes" id="UP000681035"/>
    </source>
</evidence>
<dbReference type="InterPro" id="IPR003709">
    <property type="entry name" value="VanY-like_core_dom"/>
</dbReference>
<keyword evidence="2" id="KW-0812">Transmembrane</keyword>
<protein>
    <recommendedName>
        <fullName evidence="3">D-alanyl-D-alanine carboxypeptidase-like core domain-containing protein</fullName>
    </recommendedName>
</protein>
<name>A0A810Q5A8_9FIRM</name>
<proteinExistence type="predicted"/>
<dbReference type="CDD" id="cd14852">
    <property type="entry name" value="LD-carboxypeptidase"/>
    <property type="match status" value="1"/>
</dbReference>
<accession>A0A810Q5A8</accession>
<evidence type="ECO:0000313" key="4">
    <source>
        <dbReference type="EMBL" id="BCK81442.1"/>
    </source>
</evidence>
<organism evidence="4 5">
    <name type="scientific">Vescimonas coprocola</name>
    <dbReference type="NCBI Taxonomy" id="2714355"/>
    <lineage>
        <taxon>Bacteria</taxon>
        <taxon>Bacillati</taxon>
        <taxon>Bacillota</taxon>
        <taxon>Clostridia</taxon>
        <taxon>Eubacteriales</taxon>
        <taxon>Oscillospiraceae</taxon>
        <taxon>Vescimonas</taxon>
    </lineage>
</organism>
<evidence type="ECO:0000256" key="1">
    <source>
        <dbReference type="SAM" id="MobiDB-lite"/>
    </source>
</evidence>
<dbReference type="GO" id="GO:0008233">
    <property type="term" value="F:peptidase activity"/>
    <property type="evidence" value="ECO:0007669"/>
    <property type="project" value="InterPro"/>
</dbReference>
<keyword evidence="5" id="KW-1185">Reference proteome</keyword>
<reference evidence="4" key="1">
    <citation type="submission" date="2020-09" db="EMBL/GenBank/DDBJ databases">
        <title>New species isolated from human feces.</title>
        <authorList>
            <person name="Kitahara M."/>
            <person name="Shigeno Y."/>
            <person name="Shime M."/>
            <person name="Matsumoto Y."/>
            <person name="Nakamura S."/>
            <person name="Motooka D."/>
            <person name="Fukuoka S."/>
            <person name="Nishikawa H."/>
            <person name="Benno Y."/>
        </authorList>
    </citation>
    <scope>NUCLEOTIDE SEQUENCE</scope>
    <source>
        <strain evidence="4">MM50</strain>
    </source>
</reference>
<keyword evidence="2" id="KW-1133">Transmembrane helix</keyword>
<dbReference type="SUPFAM" id="SSF55166">
    <property type="entry name" value="Hedgehog/DD-peptidase"/>
    <property type="match status" value="1"/>
</dbReference>
<feature type="compositionally biased region" description="Basic and acidic residues" evidence="1">
    <location>
        <begin position="80"/>
        <end position="91"/>
    </location>
</feature>
<evidence type="ECO:0000259" key="3">
    <source>
        <dbReference type="Pfam" id="PF02557"/>
    </source>
</evidence>
<dbReference type="PANTHER" id="PTHR34385:SF1">
    <property type="entry name" value="PEPTIDOGLYCAN L-ALANYL-D-GLUTAMATE ENDOPEPTIDASE CWLK"/>
    <property type="match status" value="1"/>
</dbReference>
<dbReference type="Proteomes" id="UP000681035">
    <property type="component" value="Chromosome"/>
</dbReference>
<feature type="region of interest" description="Disordered" evidence="1">
    <location>
        <begin position="55"/>
        <end position="103"/>
    </location>
</feature>